<accession>A0A4Q9RB14</accession>
<dbReference type="AlphaFoldDB" id="A0A4Q9RB14"/>
<keyword evidence="1" id="KW-0472">Membrane</keyword>
<comment type="caution">
    <text evidence="2">The sequence shown here is derived from an EMBL/GenBank/DDBJ whole genome shotgun (WGS) entry which is preliminary data.</text>
</comment>
<protein>
    <recommendedName>
        <fullName evidence="4">Type IV pilus assembly protein PilW</fullName>
    </recommendedName>
</protein>
<feature type="transmembrane region" description="Helical" evidence="1">
    <location>
        <begin position="16"/>
        <end position="35"/>
    </location>
</feature>
<keyword evidence="3" id="KW-1185">Reference proteome</keyword>
<organism evidence="2 3">
    <name type="scientific">Stutzerimonas kirkiae</name>
    <dbReference type="NCBI Taxonomy" id="2211392"/>
    <lineage>
        <taxon>Bacteria</taxon>
        <taxon>Pseudomonadati</taxon>
        <taxon>Pseudomonadota</taxon>
        <taxon>Gammaproteobacteria</taxon>
        <taxon>Pseudomonadales</taxon>
        <taxon>Pseudomonadaceae</taxon>
        <taxon>Stutzerimonas</taxon>
    </lineage>
</organism>
<evidence type="ECO:0000313" key="2">
    <source>
        <dbReference type="EMBL" id="TBU97364.1"/>
    </source>
</evidence>
<name>A0A4Q9RB14_9GAMM</name>
<sequence>MPGPTRLQGGLSLAELLLGMAIGSALLLGLSLFYIDNRRHYLFLQSQLENLENARHAFLLLEQEVSRAGYRRQPDQPYEIAFGPQQFGAAGKLCDLEQGQVFKYIDDSSFCLRYQPALPDSYSCDGKPIDAIPATPYTTHPGAPVIALFSADRQTRELRCNGDAIVHDLEHIRFEYAVADTAAAGSQHYTDTPGPSQAISAIRYLACLASTREVRRDTAPRPEDCPGPADRRLYASFGNGIALRNHRP</sequence>
<reference evidence="2 3" key="1">
    <citation type="submission" date="2018-06" db="EMBL/GenBank/DDBJ databases">
        <title>Three novel Pseudomonas species isolated from symptomatic oak.</title>
        <authorList>
            <person name="Bueno-Gonzalez V."/>
            <person name="Brady C."/>
        </authorList>
    </citation>
    <scope>NUCLEOTIDE SEQUENCE [LARGE SCALE GENOMIC DNA]</scope>
    <source>
        <strain evidence="2 3">P17C</strain>
    </source>
</reference>
<gene>
    <name evidence="2" type="ORF">DNJ96_08680</name>
</gene>
<dbReference type="Proteomes" id="UP000292639">
    <property type="component" value="Unassembled WGS sequence"/>
</dbReference>
<dbReference type="EMBL" id="QJUP01000009">
    <property type="protein sequence ID" value="TBU97364.1"/>
    <property type="molecule type" value="Genomic_DNA"/>
</dbReference>
<evidence type="ECO:0000256" key="1">
    <source>
        <dbReference type="SAM" id="Phobius"/>
    </source>
</evidence>
<evidence type="ECO:0000313" key="3">
    <source>
        <dbReference type="Proteomes" id="UP000292639"/>
    </source>
</evidence>
<keyword evidence="1" id="KW-0812">Transmembrane</keyword>
<dbReference type="RefSeq" id="WP_131185546.1">
    <property type="nucleotide sequence ID" value="NZ_QJUO01000030.1"/>
</dbReference>
<evidence type="ECO:0008006" key="4">
    <source>
        <dbReference type="Google" id="ProtNLM"/>
    </source>
</evidence>
<proteinExistence type="predicted"/>
<keyword evidence="1" id="KW-1133">Transmembrane helix</keyword>